<dbReference type="EMBL" id="KN838682">
    <property type="protein sequence ID" value="KIJ97844.1"/>
    <property type="molecule type" value="Genomic_DNA"/>
</dbReference>
<sequence>MPFYNGIGHSDAVDWLKNPGLTQLKDPALTVVRISLSVGMPNSCRSSNFPRMGCKRIASNEGKRGSRGF</sequence>
<evidence type="ECO:0000313" key="2">
    <source>
        <dbReference type="Proteomes" id="UP000054477"/>
    </source>
</evidence>
<dbReference type="Proteomes" id="UP000054477">
    <property type="component" value="Unassembled WGS sequence"/>
</dbReference>
<gene>
    <name evidence="1" type="ORF">K443DRAFT_681210</name>
</gene>
<keyword evidence="2" id="KW-1185">Reference proteome</keyword>
<reference evidence="2" key="2">
    <citation type="submission" date="2015-01" db="EMBL/GenBank/DDBJ databases">
        <title>Evolutionary Origins and Diversification of the Mycorrhizal Mutualists.</title>
        <authorList>
            <consortium name="DOE Joint Genome Institute"/>
            <consortium name="Mycorrhizal Genomics Consortium"/>
            <person name="Kohler A."/>
            <person name="Kuo A."/>
            <person name="Nagy L.G."/>
            <person name="Floudas D."/>
            <person name="Copeland A."/>
            <person name="Barry K.W."/>
            <person name="Cichocki N."/>
            <person name="Veneault-Fourrey C."/>
            <person name="LaButti K."/>
            <person name="Lindquist E.A."/>
            <person name="Lipzen A."/>
            <person name="Lundell T."/>
            <person name="Morin E."/>
            <person name="Murat C."/>
            <person name="Riley R."/>
            <person name="Ohm R."/>
            <person name="Sun H."/>
            <person name="Tunlid A."/>
            <person name="Henrissat B."/>
            <person name="Grigoriev I.V."/>
            <person name="Hibbett D.S."/>
            <person name="Martin F."/>
        </authorList>
    </citation>
    <scope>NUCLEOTIDE SEQUENCE [LARGE SCALE GENOMIC DNA]</scope>
    <source>
        <strain evidence="2">LaAM-08-1</strain>
    </source>
</reference>
<proteinExistence type="predicted"/>
<protein>
    <submittedName>
        <fullName evidence="1">Uncharacterized protein</fullName>
    </submittedName>
</protein>
<organism evidence="1 2">
    <name type="scientific">Laccaria amethystina LaAM-08-1</name>
    <dbReference type="NCBI Taxonomy" id="1095629"/>
    <lineage>
        <taxon>Eukaryota</taxon>
        <taxon>Fungi</taxon>
        <taxon>Dikarya</taxon>
        <taxon>Basidiomycota</taxon>
        <taxon>Agaricomycotina</taxon>
        <taxon>Agaricomycetes</taxon>
        <taxon>Agaricomycetidae</taxon>
        <taxon>Agaricales</taxon>
        <taxon>Agaricineae</taxon>
        <taxon>Hydnangiaceae</taxon>
        <taxon>Laccaria</taxon>
    </lineage>
</organism>
<accession>A0A0C9WM58</accession>
<dbReference type="HOGENOM" id="CLU_2776291_0_0_1"/>
<evidence type="ECO:0000313" key="1">
    <source>
        <dbReference type="EMBL" id="KIJ97844.1"/>
    </source>
</evidence>
<reference evidence="1 2" key="1">
    <citation type="submission" date="2014-04" db="EMBL/GenBank/DDBJ databases">
        <authorList>
            <consortium name="DOE Joint Genome Institute"/>
            <person name="Kuo A."/>
            <person name="Kohler A."/>
            <person name="Nagy L.G."/>
            <person name="Floudas D."/>
            <person name="Copeland A."/>
            <person name="Barry K.W."/>
            <person name="Cichocki N."/>
            <person name="Veneault-Fourrey C."/>
            <person name="LaButti K."/>
            <person name="Lindquist E.A."/>
            <person name="Lipzen A."/>
            <person name="Lundell T."/>
            <person name="Morin E."/>
            <person name="Murat C."/>
            <person name="Sun H."/>
            <person name="Tunlid A."/>
            <person name="Henrissat B."/>
            <person name="Grigoriev I.V."/>
            <person name="Hibbett D.S."/>
            <person name="Martin F."/>
            <person name="Nordberg H.P."/>
            <person name="Cantor M.N."/>
            <person name="Hua S.X."/>
        </authorList>
    </citation>
    <scope>NUCLEOTIDE SEQUENCE [LARGE SCALE GENOMIC DNA]</scope>
    <source>
        <strain evidence="1 2">LaAM-08-1</strain>
    </source>
</reference>
<name>A0A0C9WM58_9AGAR</name>
<dbReference type="AlphaFoldDB" id="A0A0C9WM58"/>